<dbReference type="OrthoDB" id="10254221at2759"/>
<dbReference type="Pfam" id="PF05368">
    <property type="entry name" value="NmrA"/>
    <property type="match status" value="1"/>
</dbReference>
<evidence type="ECO:0000259" key="1">
    <source>
        <dbReference type="Pfam" id="PF05368"/>
    </source>
</evidence>
<comment type="caution">
    <text evidence="2">The sequence shown here is derived from an EMBL/GenBank/DDBJ whole genome shotgun (WGS) entry which is preliminary data.</text>
</comment>
<sequence>MTQTTERVYILGGTGHIGSKVARDLIANHIPVTIFARDPNKVSSLFPNSGDLVNVVQGDYSDLTPLKNSLPGHTRLFLLVKDLKDLTKHKIAIATLAYEAGVKQVVDVSTLLTTFQWRASYIAHIHYVAEKKIEEIPGRGAFVTLRPGTFMSNFYNFDPPQGNVLTGVAPGDARQNWISPTDIGALAAIILLEPIEKHGDAVYEMIGDVATPEEQAAVLSRVLGRQITYKRISEVERYNHLQKLGYPSHEVIYDLVQYLEPPNLEVTGKLQILLGREPEKLEAFLAAHKDKFA</sequence>
<keyword evidence="3" id="KW-1185">Reference proteome</keyword>
<accession>A0A8H7BZD0</accession>
<dbReference type="InterPro" id="IPR051604">
    <property type="entry name" value="Ergot_Alk_Oxidoreductase"/>
</dbReference>
<dbReference type="Proteomes" id="UP000605846">
    <property type="component" value="Unassembled WGS sequence"/>
</dbReference>
<name>A0A8H7BZD0_9FUNG</name>
<dbReference type="AlphaFoldDB" id="A0A8H7BZD0"/>
<dbReference type="PANTHER" id="PTHR43162:SF1">
    <property type="entry name" value="PRESTALK A DIFFERENTIATION PROTEIN A"/>
    <property type="match status" value="1"/>
</dbReference>
<evidence type="ECO:0000313" key="2">
    <source>
        <dbReference type="EMBL" id="KAF7732767.1"/>
    </source>
</evidence>
<dbReference type="InterPro" id="IPR036291">
    <property type="entry name" value="NAD(P)-bd_dom_sf"/>
</dbReference>
<dbReference type="PANTHER" id="PTHR43162">
    <property type="match status" value="1"/>
</dbReference>
<reference evidence="2" key="1">
    <citation type="submission" date="2020-01" db="EMBL/GenBank/DDBJ databases">
        <title>Genome Sequencing of Three Apophysomyces-Like Fungal Strains Confirms a Novel Fungal Genus in the Mucoromycota with divergent Burkholderia-like Endosymbiotic Bacteria.</title>
        <authorList>
            <person name="Stajich J.E."/>
            <person name="Macias A.M."/>
            <person name="Carter-House D."/>
            <person name="Lovett B."/>
            <person name="Kasson L.R."/>
            <person name="Berry K."/>
            <person name="Grigoriev I."/>
            <person name="Chang Y."/>
            <person name="Spatafora J."/>
            <person name="Kasson M.T."/>
        </authorList>
    </citation>
    <scope>NUCLEOTIDE SEQUENCE</scope>
    <source>
        <strain evidence="2">NRRL A-21654</strain>
    </source>
</reference>
<evidence type="ECO:0000313" key="3">
    <source>
        <dbReference type="Proteomes" id="UP000605846"/>
    </source>
</evidence>
<gene>
    <name evidence="2" type="ORF">EC973_000039</name>
</gene>
<dbReference type="Gene3D" id="3.40.50.720">
    <property type="entry name" value="NAD(P)-binding Rossmann-like Domain"/>
    <property type="match status" value="1"/>
</dbReference>
<dbReference type="SUPFAM" id="SSF51735">
    <property type="entry name" value="NAD(P)-binding Rossmann-fold domains"/>
    <property type="match status" value="1"/>
</dbReference>
<proteinExistence type="predicted"/>
<organism evidence="2 3">
    <name type="scientific">Apophysomyces ossiformis</name>
    <dbReference type="NCBI Taxonomy" id="679940"/>
    <lineage>
        <taxon>Eukaryota</taxon>
        <taxon>Fungi</taxon>
        <taxon>Fungi incertae sedis</taxon>
        <taxon>Mucoromycota</taxon>
        <taxon>Mucoromycotina</taxon>
        <taxon>Mucoromycetes</taxon>
        <taxon>Mucorales</taxon>
        <taxon>Mucorineae</taxon>
        <taxon>Mucoraceae</taxon>
        <taxon>Apophysomyces</taxon>
    </lineage>
</organism>
<protein>
    <recommendedName>
        <fullName evidence="1">NmrA-like domain-containing protein</fullName>
    </recommendedName>
</protein>
<dbReference type="InterPro" id="IPR008030">
    <property type="entry name" value="NmrA-like"/>
</dbReference>
<dbReference type="Gene3D" id="3.90.25.10">
    <property type="entry name" value="UDP-galactose 4-epimerase, domain 1"/>
    <property type="match status" value="1"/>
</dbReference>
<dbReference type="EMBL" id="JABAYA010000001">
    <property type="protein sequence ID" value="KAF7732767.1"/>
    <property type="molecule type" value="Genomic_DNA"/>
</dbReference>
<feature type="domain" description="NmrA-like" evidence="1">
    <location>
        <begin position="5"/>
        <end position="261"/>
    </location>
</feature>